<feature type="transmembrane region" description="Helical" evidence="10">
    <location>
        <begin position="136"/>
        <end position="153"/>
    </location>
</feature>
<dbReference type="PIRSF" id="PIRSF006603">
    <property type="entry name" value="DinF"/>
    <property type="match status" value="1"/>
</dbReference>
<name>A0A1I2P525_9CLOT</name>
<reference evidence="11 14" key="2">
    <citation type="submission" date="2018-03" db="EMBL/GenBank/DDBJ databases">
        <title>The uncultured portion of the human microbiome is neutrally assembled.</title>
        <authorList>
            <person name="Jeraldo P."/>
            <person name="Boardman L."/>
            <person name="White B.A."/>
            <person name="Nelson H."/>
            <person name="Goldenfeld N."/>
            <person name="Chia N."/>
        </authorList>
    </citation>
    <scope>NUCLEOTIDE SEQUENCE [LARGE SCALE GENOMIC DNA]</scope>
    <source>
        <strain evidence="11">CIM:MAG 903</strain>
    </source>
</reference>
<sequence length="444" mass="48815">MKGNTDLLKADIGKIFFRYCIPSIAGVVSVSSYIFFDTMFIGQGVGAEGLAALNIVLPLYNLFNALAFLFGMGGATVLSISKGKNDKEAEHKVFTYSLVMGIISGAILTLICLVCLDNIAMFLGANSENINLVKEYMRIIMIMPIGFILNPMLSIFIRNDKAPQLAMWSMILSSLSNIILDYILVFPLGMGMKGAALATFVSPIVGIIIISTHFTKKSCTLKLNFNKVDFGILKRLILGGIPSFIMEMSGGIVIFAFNITIHKYLGNLGISAYSIIANIGLIFVSIFNGIAQAAQPIISINHGAKLEKRVLKLLKISDFTALVFGVVFFMTGMLFPKILIRIFSKDLSLIDITTRGIYLYFIAFIFMGINIITTIYFQSIENHRASTIMSISRGIGGILLGLLMIPMILEVDGVWLTVPFAEIITFIIGISILFSKKQFIKEFK</sequence>
<feature type="transmembrane region" description="Helical" evidence="10">
    <location>
        <begin position="273"/>
        <end position="298"/>
    </location>
</feature>
<evidence type="ECO:0000313" key="12">
    <source>
        <dbReference type="EMBL" id="SFG10580.1"/>
    </source>
</evidence>
<dbReference type="OrthoDB" id="305360at2"/>
<feature type="transmembrane region" description="Helical" evidence="10">
    <location>
        <begin position="390"/>
        <end position="409"/>
    </location>
</feature>
<keyword evidence="6 10" id="KW-0812">Transmembrane</keyword>
<keyword evidence="7 10" id="KW-1133">Transmembrane helix</keyword>
<keyword evidence="9" id="KW-0046">Antibiotic resistance</keyword>
<comment type="similarity">
    <text evidence="2">Belongs to the multi antimicrobial extrusion (MATE) (TC 2.A.66.1) family. MepA subfamily.</text>
</comment>
<evidence type="ECO:0000313" key="14">
    <source>
        <dbReference type="Proteomes" id="UP000246114"/>
    </source>
</evidence>
<gene>
    <name evidence="11" type="ORF">DBY38_01450</name>
    <name evidence="12" type="ORF">SAMN04487885_1265</name>
</gene>
<keyword evidence="5" id="KW-1003">Cell membrane</keyword>
<dbReference type="EMBL" id="QAMZ01000005">
    <property type="protein sequence ID" value="PWL55619.1"/>
    <property type="molecule type" value="Genomic_DNA"/>
</dbReference>
<feature type="transmembrane region" description="Helical" evidence="10">
    <location>
        <begin position="236"/>
        <end position="261"/>
    </location>
</feature>
<evidence type="ECO:0000256" key="10">
    <source>
        <dbReference type="SAM" id="Phobius"/>
    </source>
</evidence>
<reference evidence="12 13" key="1">
    <citation type="submission" date="2016-10" db="EMBL/GenBank/DDBJ databases">
        <authorList>
            <person name="de Groot N.N."/>
        </authorList>
    </citation>
    <scope>NUCLEOTIDE SEQUENCE [LARGE SCALE GENOMIC DNA]</scope>
    <source>
        <strain evidence="12 13">NLAE-zl-G419</strain>
    </source>
</reference>
<organism evidence="12 13">
    <name type="scientific">Clostridium cadaveris</name>
    <dbReference type="NCBI Taxonomy" id="1529"/>
    <lineage>
        <taxon>Bacteria</taxon>
        <taxon>Bacillati</taxon>
        <taxon>Bacillota</taxon>
        <taxon>Clostridia</taxon>
        <taxon>Eubacteriales</taxon>
        <taxon>Clostridiaceae</taxon>
        <taxon>Clostridium</taxon>
    </lineage>
</organism>
<dbReference type="AlphaFoldDB" id="A0A1I2P525"/>
<dbReference type="GO" id="GO:0046677">
    <property type="term" value="P:response to antibiotic"/>
    <property type="evidence" value="ECO:0007669"/>
    <property type="project" value="UniProtKB-KW"/>
</dbReference>
<dbReference type="Proteomes" id="UP000182135">
    <property type="component" value="Unassembled WGS sequence"/>
</dbReference>
<dbReference type="RefSeq" id="WP_027639600.1">
    <property type="nucleotide sequence ID" value="NZ_BAAACD010000039.1"/>
</dbReference>
<feature type="transmembrane region" description="Helical" evidence="10">
    <location>
        <begin position="415"/>
        <end position="434"/>
    </location>
</feature>
<evidence type="ECO:0000256" key="7">
    <source>
        <dbReference type="ARBA" id="ARBA00022989"/>
    </source>
</evidence>
<accession>A0A1I2P525</accession>
<evidence type="ECO:0000256" key="1">
    <source>
        <dbReference type="ARBA" id="ARBA00004651"/>
    </source>
</evidence>
<evidence type="ECO:0000256" key="8">
    <source>
        <dbReference type="ARBA" id="ARBA00023136"/>
    </source>
</evidence>
<dbReference type="eggNOG" id="COG0534">
    <property type="taxonomic scope" value="Bacteria"/>
</dbReference>
<dbReference type="PANTHER" id="PTHR43823:SF4">
    <property type="entry name" value="SPORULATION PROTEIN YKVU"/>
    <property type="match status" value="1"/>
</dbReference>
<dbReference type="InterPro" id="IPR045070">
    <property type="entry name" value="MATE_MepA-like"/>
</dbReference>
<dbReference type="GO" id="GO:0015297">
    <property type="term" value="F:antiporter activity"/>
    <property type="evidence" value="ECO:0007669"/>
    <property type="project" value="InterPro"/>
</dbReference>
<evidence type="ECO:0000256" key="2">
    <source>
        <dbReference type="ARBA" id="ARBA00008417"/>
    </source>
</evidence>
<dbReference type="GO" id="GO:0042910">
    <property type="term" value="F:xenobiotic transmembrane transporter activity"/>
    <property type="evidence" value="ECO:0007669"/>
    <property type="project" value="InterPro"/>
</dbReference>
<dbReference type="EMBL" id="FOOE01000026">
    <property type="protein sequence ID" value="SFG10580.1"/>
    <property type="molecule type" value="Genomic_DNA"/>
</dbReference>
<dbReference type="InterPro" id="IPR002528">
    <property type="entry name" value="MATE_fam"/>
</dbReference>
<dbReference type="CDD" id="cd13143">
    <property type="entry name" value="MATE_MepA_like"/>
    <property type="match status" value="1"/>
</dbReference>
<dbReference type="STRING" id="1529.SAMN04487885_1265"/>
<keyword evidence="13" id="KW-1185">Reference proteome</keyword>
<evidence type="ECO:0000313" key="11">
    <source>
        <dbReference type="EMBL" id="PWL55619.1"/>
    </source>
</evidence>
<protein>
    <recommendedName>
        <fullName evidence="3">Multidrug export protein MepA</fullName>
    </recommendedName>
</protein>
<keyword evidence="8 10" id="KW-0472">Membrane</keyword>
<evidence type="ECO:0000256" key="6">
    <source>
        <dbReference type="ARBA" id="ARBA00022692"/>
    </source>
</evidence>
<feature type="transmembrane region" description="Helical" evidence="10">
    <location>
        <begin position="93"/>
        <end position="116"/>
    </location>
</feature>
<evidence type="ECO:0000256" key="4">
    <source>
        <dbReference type="ARBA" id="ARBA00022448"/>
    </source>
</evidence>
<feature type="transmembrane region" description="Helical" evidence="10">
    <location>
        <begin position="16"/>
        <end position="36"/>
    </location>
</feature>
<feature type="transmembrane region" description="Helical" evidence="10">
    <location>
        <begin position="319"/>
        <end position="338"/>
    </location>
</feature>
<dbReference type="Pfam" id="PF01554">
    <property type="entry name" value="MatE"/>
    <property type="match status" value="2"/>
</dbReference>
<evidence type="ECO:0000313" key="13">
    <source>
        <dbReference type="Proteomes" id="UP000182135"/>
    </source>
</evidence>
<dbReference type="InterPro" id="IPR048279">
    <property type="entry name" value="MdtK-like"/>
</dbReference>
<evidence type="ECO:0000256" key="9">
    <source>
        <dbReference type="ARBA" id="ARBA00023251"/>
    </source>
</evidence>
<proteinExistence type="inferred from homology"/>
<dbReference type="PANTHER" id="PTHR43823">
    <property type="entry name" value="SPORULATION PROTEIN YKVU"/>
    <property type="match status" value="1"/>
</dbReference>
<feature type="transmembrane region" description="Helical" evidence="10">
    <location>
        <begin position="358"/>
        <end position="378"/>
    </location>
</feature>
<feature type="transmembrane region" description="Helical" evidence="10">
    <location>
        <begin position="56"/>
        <end position="81"/>
    </location>
</feature>
<feature type="transmembrane region" description="Helical" evidence="10">
    <location>
        <begin position="165"/>
        <end position="188"/>
    </location>
</feature>
<dbReference type="Proteomes" id="UP000246114">
    <property type="component" value="Unassembled WGS sequence"/>
</dbReference>
<dbReference type="GO" id="GO:0005886">
    <property type="term" value="C:plasma membrane"/>
    <property type="evidence" value="ECO:0007669"/>
    <property type="project" value="UniProtKB-SubCell"/>
</dbReference>
<evidence type="ECO:0000256" key="5">
    <source>
        <dbReference type="ARBA" id="ARBA00022475"/>
    </source>
</evidence>
<comment type="subcellular location">
    <subcellularLocation>
        <location evidence="1">Cell membrane</location>
        <topology evidence="1">Multi-pass membrane protein</topology>
    </subcellularLocation>
</comment>
<dbReference type="InterPro" id="IPR051327">
    <property type="entry name" value="MATE_MepA_subfamily"/>
</dbReference>
<evidence type="ECO:0000256" key="3">
    <source>
        <dbReference type="ARBA" id="ARBA00022106"/>
    </source>
</evidence>
<feature type="transmembrane region" description="Helical" evidence="10">
    <location>
        <begin position="194"/>
        <end position="215"/>
    </location>
</feature>
<keyword evidence="4" id="KW-0813">Transport</keyword>